<sequence length="379" mass="41919">MGLHESFPAYGGRGPSDLRLGIALGTVATVFMVLRVYVRLRMNKFGTTALIWSLVAWLFTTLTQIFGILSILHGLGNHITIVQEVGELHNFLLFTWITVFFFNLAIPTGKVAVAAFLIEMNSQSNPKIRRSLIVVAALNIIVNIPQVLLVWFQCSPPSALWDPLRQSQCDHGKSVYYTYFVGAVAAISDIYLAIIPITMLVPLRIDKKLKWGLSFLMGCGVFAGAAAIVRTWAAKFIMSEDSSYGVGILFRWGEVEEWIVLITMSIPPVWPLFRPLTHRFIRSTANRSQPQYRQNGYYGNYGSTTRGNQSVAPPIVTTTISISSQKGAAASATTAGPSSSADSLSRFGEEPETPHTILSHNGDPEGWMEMSHFKEQNRT</sequence>
<feature type="transmembrane region" description="Helical" evidence="7">
    <location>
        <begin position="130"/>
        <end position="152"/>
    </location>
</feature>
<evidence type="ECO:0000313" key="9">
    <source>
        <dbReference type="EMBL" id="KAJ6052795.1"/>
    </source>
</evidence>
<name>A0AAD6ILL4_PENCN</name>
<evidence type="ECO:0000313" key="10">
    <source>
        <dbReference type="Proteomes" id="UP001219568"/>
    </source>
</evidence>
<dbReference type="Pfam" id="PF20684">
    <property type="entry name" value="Fung_rhodopsin"/>
    <property type="match status" value="1"/>
</dbReference>
<evidence type="ECO:0000256" key="5">
    <source>
        <dbReference type="ARBA" id="ARBA00038359"/>
    </source>
</evidence>
<reference evidence="9" key="2">
    <citation type="submission" date="2023-01" db="EMBL/GenBank/DDBJ databases">
        <authorList>
            <person name="Petersen C."/>
        </authorList>
    </citation>
    <scope>NUCLEOTIDE SEQUENCE</scope>
    <source>
        <strain evidence="9">IBT 15450</strain>
    </source>
</reference>
<dbReference type="GO" id="GO:0016020">
    <property type="term" value="C:membrane"/>
    <property type="evidence" value="ECO:0007669"/>
    <property type="project" value="UniProtKB-SubCell"/>
</dbReference>
<dbReference type="InterPro" id="IPR052337">
    <property type="entry name" value="SAT4-like"/>
</dbReference>
<feature type="domain" description="Rhodopsin" evidence="8">
    <location>
        <begin position="34"/>
        <end position="274"/>
    </location>
</feature>
<feature type="compositionally biased region" description="Polar residues" evidence="6">
    <location>
        <begin position="303"/>
        <end position="312"/>
    </location>
</feature>
<evidence type="ECO:0000256" key="1">
    <source>
        <dbReference type="ARBA" id="ARBA00004141"/>
    </source>
</evidence>
<comment type="similarity">
    <text evidence="5">Belongs to the SAT4 family.</text>
</comment>
<feature type="transmembrane region" description="Helical" evidence="7">
    <location>
        <begin position="176"/>
        <end position="201"/>
    </location>
</feature>
<dbReference type="Proteomes" id="UP001219568">
    <property type="component" value="Unassembled WGS sequence"/>
</dbReference>
<evidence type="ECO:0000256" key="7">
    <source>
        <dbReference type="SAM" id="Phobius"/>
    </source>
</evidence>
<evidence type="ECO:0000259" key="8">
    <source>
        <dbReference type="Pfam" id="PF20684"/>
    </source>
</evidence>
<dbReference type="PANTHER" id="PTHR33048:SF165">
    <property type="entry name" value="INTEGRAL MEMBRANE PROTEIN"/>
    <property type="match status" value="1"/>
</dbReference>
<keyword evidence="2 7" id="KW-0812">Transmembrane</keyword>
<evidence type="ECO:0000256" key="4">
    <source>
        <dbReference type="ARBA" id="ARBA00023136"/>
    </source>
</evidence>
<evidence type="ECO:0000256" key="2">
    <source>
        <dbReference type="ARBA" id="ARBA00022692"/>
    </source>
</evidence>
<comment type="subcellular location">
    <subcellularLocation>
        <location evidence="1">Membrane</location>
        <topology evidence="1">Multi-pass membrane protein</topology>
    </subcellularLocation>
</comment>
<dbReference type="AlphaFoldDB" id="A0AAD6ILL4"/>
<accession>A0AAD6ILL4</accession>
<feature type="region of interest" description="Disordered" evidence="6">
    <location>
        <begin position="291"/>
        <end position="312"/>
    </location>
</feature>
<dbReference type="EMBL" id="JAQJZL010000002">
    <property type="protein sequence ID" value="KAJ6052795.1"/>
    <property type="molecule type" value="Genomic_DNA"/>
</dbReference>
<keyword evidence="4 7" id="KW-0472">Membrane</keyword>
<feature type="compositionally biased region" description="Low complexity" evidence="6">
    <location>
        <begin position="328"/>
        <end position="343"/>
    </location>
</feature>
<feature type="transmembrane region" description="Helical" evidence="7">
    <location>
        <begin position="50"/>
        <end position="73"/>
    </location>
</feature>
<proteinExistence type="inferred from homology"/>
<dbReference type="InterPro" id="IPR049326">
    <property type="entry name" value="Rhodopsin_dom_fungi"/>
</dbReference>
<organism evidence="9 10">
    <name type="scientific">Penicillium canescens</name>
    <dbReference type="NCBI Taxonomy" id="5083"/>
    <lineage>
        <taxon>Eukaryota</taxon>
        <taxon>Fungi</taxon>
        <taxon>Dikarya</taxon>
        <taxon>Ascomycota</taxon>
        <taxon>Pezizomycotina</taxon>
        <taxon>Eurotiomycetes</taxon>
        <taxon>Eurotiomycetidae</taxon>
        <taxon>Eurotiales</taxon>
        <taxon>Aspergillaceae</taxon>
        <taxon>Penicillium</taxon>
    </lineage>
</organism>
<dbReference type="PANTHER" id="PTHR33048">
    <property type="entry name" value="PTH11-LIKE INTEGRAL MEMBRANE PROTEIN (AFU_ORTHOLOGUE AFUA_5G11245)"/>
    <property type="match status" value="1"/>
</dbReference>
<feature type="region of interest" description="Disordered" evidence="6">
    <location>
        <begin position="328"/>
        <end position="379"/>
    </location>
</feature>
<feature type="transmembrane region" description="Helical" evidence="7">
    <location>
        <begin position="93"/>
        <end position="118"/>
    </location>
</feature>
<feature type="transmembrane region" description="Helical" evidence="7">
    <location>
        <begin position="213"/>
        <end position="238"/>
    </location>
</feature>
<keyword evidence="3 7" id="KW-1133">Transmembrane helix</keyword>
<protein>
    <recommendedName>
        <fullName evidence="8">Rhodopsin domain-containing protein</fullName>
    </recommendedName>
</protein>
<comment type="caution">
    <text evidence="9">The sequence shown here is derived from an EMBL/GenBank/DDBJ whole genome shotgun (WGS) entry which is preliminary data.</text>
</comment>
<feature type="transmembrane region" description="Helical" evidence="7">
    <location>
        <begin position="20"/>
        <end position="38"/>
    </location>
</feature>
<reference evidence="9" key="1">
    <citation type="journal article" date="2023" name="IMA Fungus">
        <title>Comparative genomic study of the Penicillium genus elucidates a diverse pangenome and 15 lateral gene transfer events.</title>
        <authorList>
            <person name="Petersen C."/>
            <person name="Sorensen T."/>
            <person name="Nielsen M.R."/>
            <person name="Sondergaard T.E."/>
            <person name="Sorensen J.L."/>
            <person name="Fitzpatrick D.A."/>
            <person name="Frisvad J.C."/>
            <person name="Nielsen K.L."/>
        </authorList>
    </citation>
    <scope>NUCLEOTIDE SEQUENCE</scope>
    <source>
        <strain evidence="9">IBT 15450</strain>
    </source>
</reference>
<evidence type="ECO:0000256" key="3">
    <source>
        <dbReference type="ARBA" id="ARBA00022989"/>
    </source>
</evidence>
<evidence type="ECO:0000256" key="6">
    <source>
        <dbReference type="SAM" id="MobiDB-lite"/>
    </source>
</evidence>
<keyword evidence="10" id="KW-1185">Reference proteome</keyword>
<gene>
    <name evidence="9" type="ORF">N7460_003329</name>
</gene>